<dbReference type="KEGG" id="ccac:CcaHIS019_0601120"/>
<dbReference type="EMBL" id="AP028217">
    <property type="protein sequence ID" value="BEI93653.1"/>
    <property type="molecule type" value="Genomic_DNA"/>
</dbReference>
<feature type="domain" description="PUA" evidence="4">
    <location>
        <begin position="164"/>
        <end position="243"/>
    </location>
</feature>
<keyword evidence="6" id="KW-1185">Reference proteome</keyword>
<dbReference type="InterPro" id="IPR041366">
    <property type="entry name" value="Pre-PUA"/>
</dbReference>
<dbReference type="Pfam" id="PF17832">
    <property type="entry name" value="Pre-PUA"/>
    <property type="match status" value="1"/>
</dbReference>
<dbReference type="RefSeq" id="XP_060458918.1">
    <property type="nucleotide sequence ID" value="XM_060602534.1"/>
</dbReference>
<evidence type="ECO:0000256" key="1">
    <source>
        <dbReference type="ARBA" id="ARBA00004496"/>
    </source>
</evidence>
<comment type="subcellular location">
    <subcellularLocation>
        <location evidence="1">Cytoplasm</location>
    </subcellularLocation>
</comment>
<dbReference type="SMART" id="SM00359">
    <property type="entry name" value="PUA"/>
    <property type="match status" value="1"/>
</dbReference>
<feature type="compositionally biased region" description="Basic residues" evidence="3">
    <location>
        <begin position="73"/>
        <end position="93"/>
    </location>
</feature>
<evidence type="ECO:0000313" key="6">
    <source>
        <dbReference type="Proteomes" id="UP001233271"/>
    </source>
</evidence>
<evidence type="ECO:0000259" key="4">
    <source>
        <dbReference type="SMART" id="SM00359"/>
    </source>
</evidence>
<dbReference type="PANTHER" id="PTHR22798">
    <property type="entry name" value="MCT-1 PROTEIN"/>
    <property type="match status" value="1"/>
</dbReference>
<dbReference type="Gene3D" id="3.10.400.20">
    <property type="match status" value="1"/>
</dbReference>
<dbReference type="GeneID" id="85497523"/>
<dbReference type="CDD" id="cd21155">
    <property type="entry name" value="PUA_MCTS-1-like"/>
    <property type="match status" value="1"/>
</dbReference>
<feature type="compositionally biased region" description="Polar residues" evidence="3">
    <location>
        <begin position="12"/>
        <end position="40"/>
    </location>
</feature>
<feature type="compositionally biased region" description="Basic and acidic residues" evidence="3">
    <location>
        <begin position="1"/>
        <end position="11"/>
    </location>
</feature>
<proteinExistence type="predicted"/>
<evidence type="ECO:0000313" key="5">
    <source>
        <dbReference type="EMBL" id="BEI93653.1"/>
    </source>
</evidence>
<dbReference type="Pfam" id="PF26292">
    <property type="entry name" value="PUA_elF2D"/>
    <property type="match status" value="1"/>
</dbReference>
<dbReference type="SUPFAM" id="SSF88697">
    <property type="entry name" value="PUA domain-like"/>
    <property type="match status" value="1"/>
</dbReference>
<dbReference type="NCBIfam" id="TIGR00451">
    <property type="entry name" value="unchar_dom_2"/>
    <property type="match status" value="1"/>
</dbReference>
<feature type="compositionally biased region" description="Pro residues" evidence="3">
    <location>
        <begin position="49"/>
        <end position="59"/>
    </location>
</feature>
<gene>
    <name evidence="5" type="primary">TMA20</name>
    <name evidence="5" type="ORF">CcaverHIS019_0601120</name>
</gene>
<reference evidence="5" key="1">
    <citation type="journal article" date="2023" name="BMC Genomics">
        <title>Chromosome-level genome assemblies of Cutaneotrichosporon spp. (Trichosporonales, Basidiomycota) reveal imbalanced evolution between nucleotide sequences and chromosome synteny.</title>
        <authorList>
            <person name="Kobayashi Y."/>
            <person name="Kayamori A."/>
            <person name="Aoki K."/>
            <person name="Shiwa Y."/>
            <person name="Matsutani M."/>
            <person name="Fujita N."/>
            <person name="Sugita T."/>
            <person name="Iwasaki W."/>
            <person name="Tanaka N."/>
            <person name="Takashima M."/>
        </authorList>
    </citation>
    <scope>NUCLEOTIDE SEQUENCE</scope>
    <source>
        <strain evidence="5">HIS019</strain>
    </source>
</reference>
<keyword evidence="2" id="KW-0963">Cytoplasm</keyword>
<dbReference type="InterPro" id="IPR004521">
    <property type="entry name" value="Uncharacterised_CHP00451"/>
</dbReference>
<protein>
    <recommendedName>
        <fullName evidence="4">PUA domain-containing protein</fullName>
    </recommendedName>
</protein>
<dbReference type="InterPro" id="IPR016437">
    <property type="entry name" value="MCT-1/Tma20"/>
</dbReference>
<evidence type="ECO:0000256" key="3">
    <source>
        <dbReference type="SAM" id="MobiDB-lite"/>
    </source>
</evidence>
<dbReference type="PANTHER" id="PTHR22798:SF0">
    <property type="entry name" value="MALIGNANT T-CELL-AMPLIFIED SEQUENCE 1"/>
    <property type="match status" value="1"/>
</dbReference>
<dbReference type="GO" id="GO:0003723">
    <property type="term" value="F:RNA binding"/>
    <property type="evidence" value="ECO:0007669"/>
    <property type="project" value="InterPro"/>
</dbReference>
<accession>A0AA48L805</accession>
<dbReference type="InterPro" id="IPR002478">
    <property type="entry name" value="PUA"/>
</dbReference>
<dbReference type="InterPro" id="IPR048248">
    <property type="entry name" value="PUA_eIF2d-like"/>
</dbReference>
<organism evidence="5 6">
    <name type="scientific">Cutaneotrichosporon cavernicola</name>
    <dbReference type="NCBI Taxonomy" id="279322"/>
    <lineage>
        <taxon>Eukaryota</taxon>
        <taxon>Fungi</taxon>
        <taxon>Dikarya</taxon>
        <taxon>Basidiomycota</taxon>
        <taxon>Agaricomycotina</taxon>
        <taxon>Tremellomycetes</taxon>
        <taxon>Trichosporonales</taxon>
        <taxon>Trichosporonaceae</taxon>
        <taxon>Cutaneotrichosporon</taxon>
    </lineage>
</organism>
<dbReference type="CDD" id="cd11609">
    <property type="entry name" value="MCT1_N"/>
    <property type="match status" value="1"/>
</dbReference>
<dbReference type="InterPro" id="IPR015947">
    <property type="entry name" value="PUA-like_sf"/>
</dbReference>
<dbReference type="GO" id="GO:0005737">
    <property type="term" value="C:cytoplasm"/>
    <property type="evidence" value="ECO:0007669"/>
    <property type="project" value="UniProtKB-SubCell"/>
</dbReference>
<dbReference type="GO" id="GO:0001731">
    <property type="term" value="P:formation of translation preinitiation complex"/>
    <property type="evidence" value="ECO:0007669"/>
    <property type="project" value="TreeGrafter"/>
</dbReference>
<dbReference type="AlphaFoldDB" id="A0AA48L805"/>
<name>A0AA48L805_9TREE</name>
<dbReference type="PROSITE" id="PS50890">
    <property type="entry name" value="PUA"/>
    <property type="match status" value="1"/>
</dbReference>
<dbReference type="Proteomes" id="UP001233271">
    <property type="component" value="Chromosome 6"/>
</dbReference>
<sequence length="254" mass="27346">MFKKFSVKEDVSGSTSVKSSVQRNVRNNLLEQLPLLSQTAYKEGRETPPAEPTPAPVPEPAQEEEEEEDQSKGKGKGGKGKGGKKGGKGGKKGKAQDAPAPADDNKEVQVIDELWPKGEPLGVTKCHERITIYTVHSVPIFFNHFDGPFIPTLRVLHRYPALLPHVQIDRGAIKFLLAGANMMAPGLLSKGGILPEGLAKDAIVAIHAEGKEHACGIGRMSASSDEIRKSGKGVAVEVVCWVGDDFWKIKEIGL</sequence>
<evidence type="ECO:0000256" key="2">
    <source>
        <dbReference type="ARBA" id="ARBA00022490"/>
    </source>
</evidence>
<feature type="region of interest" description="Disordered" evidence="3">
    <location>
        <begin position="1"/>
        <end position="106"/>
    </location>
</feature>